<evidence type="ECO:0000256" key="1">
    <source>
        <dbReference type="SAM" id="MobiDB-lite"/>
    </source>
</evidence>
<protein>
    <submittedName>
        <fullName evidence="2">Uncharacterized protein</fullName>
    </submittedName>
</protein>
<proteinExistence type="predicted"/>
<reference evidence="2" key="1">
    <citation type="submission" date="2018-02" db="EMBL/GenBank/DDBJ databases">
        <title>Rhizophora mucronata_Transcriptome.</title>
        <authorList>
            <person name="Meera S.P."/>
            <person name="Sreeshan A."/>
            <person name="Augustine A."/>
        </authorList>
    </citation>
    <scope>NUCLEOTIDE SEQUENCE</scope>
    <source>
        <tissue evidence="2">Leaf</tissue>
    </source>
</reference>
<feature type="compositionally biased region" description="Polar residues" evidence="1">
    <location>
        <begin position="1"/>
        <end position="14"/>
    </location>
</feature>
<name>A0A2P2R4S5_RHIMU</name>
<accession>A0A2P2R4S5</accession>
<feature type="region of interest" description="Disordered" evidence="1">
    <location>
        <begin position="1"/>
        <end position="33"/>
    </location>
</feature>
<sequence>MQQRSPLSLKNNSTTKDDALQQLNCQEGRVISP</sequence>
<dbReference type="EMBL" id="GGEC01093717">
    <property type="protein sequence ID" value="MBX74201.1"/>
    <property type="molecule type" value="Transcribed_RNA"/>
</dbReference>
<evidence type="ECO:0000313" key="2">
    <source>
        <dbReference type="EMBL" id="MBX74201.1"/>
    </source>
</evidence>
<organism evidence="2">
    <name type="scientific">Rhizophora mucronata</name>
    <name type="common">Asiatic mangrove</name>
    <dbReference type="NCBI Taxonomy" id="61149"/>
    <lineage>
        <taxon>Eukaryota</taxon>
        <taxon>Viridiplantae</taxon>
        <taxon>Streptophyta</taxon>
        <taxon>Embryophyta</taxon>
        <taxon>Tracheophyta</taxon>
        <taxon>Spermatophyta</taxon>
        <taxon>Magnoliopsida</taxon>
        <taxon>eudicotyledons</taxon>
        <taxon>Gunneridae</taxon>
        <taxon>Pentapetalae</taxon>
        <taxon>rosids</taxon>
        <taxon>fabids</taxon>
        <taxon>Malpighiales</taxon>
        <taxon>Rhizophoraceae</taxon>
        <taxon>Rhizophora</taxon>
    </lineage>
</organism>
<dbReference type="AlphaFoldDB" id="A0A2P2R4S5"/>